<feature type="region of interest" description="Disordered" evidence="9">
    <location>
        <begin position="27"/>
        <end position="59"/>
    </location>
</feature>
<keyword evidence="6 8" id="KW-0030">Aminoacyl-tRNA synthetase</keyword>
<dbReference type="EMBL" id="AOMA01000140">
    <property type="protein sequence ID" value="EMA33867.1"/>
    <property type="molecule type" value="Genomic_DNA"/>
</dbReference>
<dbReference type="EC" id="6.1.1.9" evidence="1"/>
<dbReference type="PRINTS" id="PR00986">
    <property type="entry name" value="TRNASYNTHVAL"/>
</dbReference>
<dbReference type="GO" id="GO:0006438">
    <property type="term" value="P:valyl-tRNA aminoacylation"/>
    <property type="evidence" value="ECO:0007669"/>
    <property type="project" value="InterPro"/>
</dbReference>
<keyword evidence="4 8" id="KW-0067">ATP-binding</keyword>
<dbReference type="eggNOG" id="arCOG00808">
    <property type="taxonomic scope" value="Archaea"/>
</dbReference>
<dbReference type="Gene3D" id="1.10.730.10">
    <property type="entry name" value="Isoleucyl-tRNA Synthetase, Domain 1"/>
    <property type="match status" value="1"/>
</dbReference>
<reference evidence="11 12" key="1">
    <citation type="journal article" date="2014" name="PLoS Genet.">
        <title>Phylogenetically driven sequencing of extremely halophilic archaea reveals strategies for static and dynamic osmo-response.</title>
        <authorList>
            <person name="Becker E.A."/>
            <person name="Seitzer P.M."/>
            <person name="Tritt A."/>
            <person name="Larsen D."/>
            <person name="Krusor M."/>
            <person name="Yao A.I."/>
            <person name="Wu D."/>
            <person name="Madern D."/>
            <person name="Eisen J.A."/>
            <person name="Darling A.E."/>
            <person name="Facciotti M.T."/>
        </authorList>
    </citation>
    <scope>NUCLEOTIDE SEQUENCE [LARGE SCALE GENOMIC DNA]</scope>
    <source>
        <strain evidence="11 12">JCM 10879</strain>
    </source>
</reference>
<keyword evidence="2 8" id="KW-0436">Ligase</keyword>
<comment type="caution">
    <text evidence="11">The sequence shown here is derived from an EMBL/GenBank/DDBJ whole genome shotgun (WGS) entry which is preliminary data.</text>
</comment>
<protein>
    <recommendedName>
        <fullName evidence="1">valine--tRNA ligase</fullName>
        <ecNumber evidence="1">6.1.1.9</ecNumber>
    </recommendedName>
    <alternativeName>
        <fullName evidence="7">Valyl-tRNA synthetase</fullName>
    </alternativeName>
</protein>
<feature type="non-terminal residue" evidence="11">
    <location>
        <position position="637"/>
    </location>
</feature>
<name>M0LJR6_9EURY</name>
<evidence type="ECO:0000259" key="10">
    <source>
        <dbReference type="Pfam" id="PF00133"/>
    </source>
</evidence>
<dbReference type="GO" id="GO:0002161">
    <property type="term" value="F:aminoacyl-tRNA deacylase activity"/>
    <property type="evidence" value="ECO:0007669"/>
    <property type="project" value="InterPro"/>
</dbReference>
<comment type="similarity">
    <text evidence="8">Belongs to the class-I aminoacyl-tRNA synthetase family.</text>
</comment>
<dbReference type="PANTHER" id="PTHR11946">
    <property type="entry name" value="VALYL-TRNA SYNTHETASES"/>
    <property type="match status" value="1"/>
</dbReference>
<evidence type="ECO:0000256" key="8">
    <source>
        <dbReference type="RuleBase" id="RU363035"/>
    </source>
</evidence>
<dbReference type="Pfam" id="PF00133">
    <property type="entry name" value="tRNA-synt_1"/>
    <property type="match status" value="1"/>
</dbReference>
<dbReference type="STRING" id="1227454.C446_13744"/>
<dbReference type="InterPro" id="IPR002303">
    <property type="entry name" value="Valyl-tRNA_ligase"/>
</dbReference>
<organism evidence="11 12">
    <name type="scientific">Halobiforma nitratireducens JCM 10879</name>
    <dbReference type="NCBI Taxonomy" id="1227454"/>
    <lineage>
        <taxon>Archaea</taxon>
        <taxon>Methanobacteriati</taxon>
        <taxon>Methanobacteriota</taxon>
        <taxon>Stenosarchaea group</taxon>
        <taxon>Halobacteria</taxon>
        <taxon>Halobacteriales</taxon>
        <taxon>Natrialbaceae</taxon>
        <taxon>Halobiforma</taxon>
    </lineage>
</organism>
<dbReference type="Proteomes" id="UP000011607">
    <property type="component" value="Unassembled WGS sequence"/>
</dbReference>
<gene>
    <name evidence="11" type="primary">valS</name>
    <name evidence="11" type="ORF">C446_13744</name>
</gene>
<accession>M0LJR6</accession>
<sequence>MFPTEFHRATASISYGSTTPITTIDARADASTPAPGGEIMSADAPDGDHADLEDPTLEGSYDPEAVEERWQRRWVDEEVYAYESEPEKDLNTVYAIDTPPPTVSGSLHMGHLYGHTLQDFAARFQRMHDGDVLFPFGYDDNGIASERLTEKELDIRHQDYERREFQQRCRDVCQEYEAEFTEKMQGLGCSIDWGNTYKTIEPRVQRISQLSFIDLYEQGREYRQKAPAIWCPECETAISQVEMEDMDKGAHFNDIAFELTGDASRDEFVISTTRPELIPACVSVFVHPDDEENQDLVGETARIPIFGHEVPIIADDRVDMEKGSGVVMCCTFGDQKDIEWYQAHDLPLRVAIDESGTMTDLAGDYEGMSTDEAREAIVDDLDDAGHLRDRESITHTVQVHERCDTPVEFRVSKQWYVELLDHKEEYLEAGREMDWYPEKMFTRYKHWIEGLEWDWLISRQRDSGIPFPVWYCEDCDHEIIARKQDLPVDPLSDEPHVDTCPECGGDEFVAEDDVFDTWATSSLTPLINAGWDWDADAEEFTMDKPELYPFDLRPQGHDIISFWLFHTVVKCYEHTGEVPFDATMINGHVLDENREKMSKSRGNVVEPDEVLAEYPVDAVRFWAASAAVGDDFPYQEK</sequence>
<dbReference type="InterPro" id="IPR002300">
    <property type="entry name" value="aa-tRNA-synth_Ia"/>
</dbReference>
<evidence type="ECO:0000256" key="7">
    <source>
        <dbReference type="ARBA" id="ARBA00029936"/>
    </source>
</evidence>
<dbReference type="SUPFAM" id="SSF52374">
    <property type="entry name" value="Nucleotidylyl transferase"/>
    <property type="match status" value="1"/>
</dbReference>
<evidence type="ECO:0000256" key="9">
    <source>
        <dbReference type="SAM" id="MobiDB-lite"/>
    </source>
</evidence>
<dbReference type="GO" id="GO:0005524">
    <property type="term" value="F:ATP binding"/>
    <property type="evidence" value="ECO:0007669"/>
    <property type="project" value="UniProtKB-KW"/>
</dbReference>
<dbReference type="AlphaFoldDB" id="M0LJR6"/>
<dbReference type="NCBIfam" id="NF009687">
    <property type="entry name" value="PRK13208.1"/>
    <property type="match status" value="1"/>
</dbReference>
<evidence type="ECO:0000256" key="2">
    <source>
        <dbReference type="ARBA" id="ARBA00022598"/>
    </source>
</evidence>
<evidence type="ECO:0000256" key="3">
    <source>
        <dbReference type="ARBA" id="ARBA00022741"/>
    </source>
</evidence>
<keyword evidence="3 8" id="KW-0547">Nucleotide-binding</keyword>
<evidence type="ECO:0000256" key="5">
    <source>
        <dbReference type="ARBA" id="ARBA00022917"/>
    </source>
</evidence>
<dbReference type="SUPFAM" id="SSF50677">
    <property type="entry name" value="ValRS/IleRS/LeuRS editing domain"/>
    <property type="match status" value="1"/>
</dbReference>
<dbReference type="PROSITE" id="PS00178">
    <property type="entry name" value="AA_TRNA_LIGASE_I"/>
    <property type="match status" value="1"/>
</dbReference>
<proteinExistence type="inferred from homology"/>
<keyword evidence="5 8" id="KW-0648">Protein biosynthesis</keyword>
<dbReference type="Gene3D" id="3.90.740.10">
    <property type="entry name" value="Valyl/Leucyl/Isoleucyl-tRNA synthetase, editing domain"/>
    <property type="match status" value="1"/>
</dbReference>
<evidence type="ECO:0000256" key="4">
    <source>
        <dbReference type="ARBA" id="ARBA00022840"/>
    </source>
</evidence>
<dbReference type="InterPro" id="IPR001412">
    <property type="entry name" value="aa-tRNA-synth_I_CS"/>
</dbReference>
<feature type="domain" description="Aminoacyl-tRNA synthetase class Ia" evidence="10">
    <location>
        <begin position="70"/>
        <end position="631"/>
    </location>
</feature>
<dbReference type="GO" id="GO:0004832">
    <property type="term" value="F:valine-tRNA ligase activity"/>
    <property type="evidence" value="ECO:0007669"/>
    <property type="project" value="UniProtKB-EC"/>
</dbReference>
<dbReference type="InterPro" id="IPR014729">
    <property type="entry name" value="Rossmann-like_a/b/a_fold"/>
</dbReference>
<evidence type="ECO:0000256" key="1">
    <source>
        <dbReference type="ARBA" id="ARBA00013169"/>
    </source>
</evidence>
<evidence type="ECO:0000256" key="6">
    <source>
        <dbReference type="ARBA" id="ARBA00023146"/>
    </source>
</evidence>
<dbReference type="Gene3D" id="3.40.50.620">
    <property type="entry name" value="HUPs"/>
    <property type="match status" value="2"/>
</dbReference>
<evidence type="ECO:0000313" key="11">
    <source>
        <dbReference type="EMBL" id="EMA33867.1"/>
    </source>
</evidence>
<evidence type="ECO:0000313" key="12">
    <source>
        <dbReference type="Proteomes" id="UP000011607"/>
    </source>
</evidence>
<keyword evidence="12" id="KW-1185">Reference proteome</keyword>
<dbReference type="PANTHER" id="PTHR11946:SF93">
    <property type="entry name" value="VALINE--TRNA LIGASE, CHLOROPLASTIC_MITOCHONDRIAL 2"/>
    <property type="match status" value="1"/>
</dbReference>
<dbReference type="InterPro" id="IPR009008">
    <property type="entry name" value="Val/Leu/Ile-tRNA-synth_edit"/>
</dbReference>
<dbReference type="GO" id="GO:0005829">
    <property type="term" value="C:cytosol"/>
    <property type="evidence" value="ECO:0007669"/>
    <property type="project" value="TreeGrafter"/>
</dbReference>